<dbReference type="Proteomes" id="UP000026962">
    <property type="component" value="Chromosome 12"/>
</dbReference>
<evidence type="ECO:0000313" key="3">
    <source>
        <dbReference type="Proteomes" id="UP000026962"/>
    </source>
</evidence>
<organism evidence="2">
    <name type="scientific">Oryza punctata</name>
    <name type="common">Red rice</name>
    <dbReference type="NCBI Taxonomy" id="4537"/>
    <lineage>
        <taxon>Eukaryota</taxon>
        <taxon>Viridiplantae</taxon>
        <taxon>Streptophyta</taxon>
        <taxon>Embryophyta</taxon>
        <taxon>Tracheophyta</taxon>
        <taxon>Spermatophyta</taxon>
        <taxon>Magnoliopsida</taxon>
        <taxon>Liliopsida</taxon>
        <taxon>Poales</taxon>
        <taxon>Poaceae</taxon>
        <taxon>BOP clade</taxon>
        <taxon>Oryzoideae</taxon>
        <taxon>Oryzeae</taxon>
        <taxon>Oryzinae</taxon>
        <taxon>Oryza</taxon>
    </lineage>
</organism>
<feature type="region of interest" description="Disordered" evidence="1">
    <location>
        <begin position="1"/>
        <end position="32"/>
    </location>
</feature>
<protein>
    <submittedName>
        <fullName evidence="2">Uncharacterized protein</fullName>
    </submittedName>
</protein>
<dbReference type="EnsemblPlants" id="OPUNC12G01930.1">
    <property type="protein sequence ID" value="OPUNC12G01930.1"/>
    <property type="gene ID" value="OPUNC12G01930"/>
</dbReference>
<dbReference type="AlphaFoldDB" id="A0A0E0MJA9"/>
<reference evidence="2" key="2">
    <citation type="submission" date="2018-05" db="EMBL/GenBank/DDBJ databases">
        <title>OpunRS2 (Oryza punctata Reference Sequence Version 2).</title>
        <authorList>
            <person name="Zhang J."/>
            <person name="Kudrna D."/>
            <person name="Lee S."/>
            <person name="Talag J."/>
            <person name="Welchert J."/>
            <person name="Wing R.A."/>
        </authorList>
    </citation>
    <scope>NUCLEOTIDE SEQUENCE [LARGE SCALE GENOMIC DNA]</scope>
</reference>
<keyword evidence="3" id="KW-1185">Reference proteome</keyword>
<dbReference type="HOGENOM" id="CLU_2516549_0_0_1"/>
<accession>A0A0E0MJA9</accession>
<reference evidence="2" key="1">
    <citation type="submission" date="2015-04" db="UniProtKB">
        <authorList>
            <consortium name="EnsemblPlants"/>
        </authorList>
    </citation>
    <scope>IDENTIFICATION</scope>
</reference>
<sequence length="85" mass="9743">MELGELALSEDSTTMDNNVDLAPKHQRSTANKTRIIHFRENAHLNLDEGFTTEDYPRPHPNHPNVALSSKEFTTEDYPRPHPNHP</sequence>
<name>A0A0E0MJA9_ORYPU</name>
<evidence type="ECO:0000256" key="1">
    <source>
        <dbReference type="SAM" id="MobiDB-lite"/>
    </source>
</evidence>
<proteinExistence type="predicted"/>
<dbReference type="Gramene" id="OPUNC12G01930.1">
    <property type="protein sequence ID" value="OPUNC12G01930.1"/>
    <property type="gene ID" value="OPUNC12G01930"/>
</dbReference>
<feature type="region of interest" description="Disordered" evidence="1">
    <location>
        <begin position="49"/>
        <end position="85"/>
    </location>
</feature>
<evidence type="ECO:0000313" key="2">
    <source>
        <dbReference type="EnsemblPlants" id="OPUNC12G01930.1"/>
    </source>
</evidence>